<dbReference type="SUPFAM" id="SSF46785">
    <property type="entry name" value="Winged helix' DNA-binding domain"/>
    <property type="match status" value="1"/>
</dbReference>
<dbReference type="EMBL" id="JACDUP010000002">
    <property type="protein sequence ID" value="MBA2868862.1"/>
    <property type="molecule type" value="Genomic_DNA"/>
</dbReference>
<dbReference type="Gene3D" id="1.10.10.10">
    <property type="entry name" value="Winged helix-like DNA-binding domain superfamily/Winged helix DNA-binding domain"/>
    <property type="match status" value="1"/>
</dbReference>
<dbReference type="GO" id="GO:0003677">
    <property type="term" value="F:DNA binding"/>
    <property type="evidence" value="ECO:0007669"/>
    <property type="project" value="UniProtKB-KW"/>
</dbReference>
<dbReference type="InterPro" id="IPR036390">
    <property type="entry name" value="WH_DNA-bd_sf"/>
</dbReference>
<dbReference type="RefSeq" id="WP_258560035.1">
    <property type="nucleotide sequence ID" value="NZ_JACDUP010000002.1"/>
</dbReference>
<evidence type="ECO:0000313" key="3">
    <source>
        <dbReference type="Proteomes" id="UP000571751"/>
    </source>
</evidence>
<protein>
    <submittedName>
        <fullName evidence="2">DNA-binding MarR family transcriptional regulator</fullName>
    </submittedName>
</protein>
<dbReference type="Pfam" id="PF01047">
    <property type="entry name" value="MarR"/>
    <property type="match status" value="1"/>
</dbReference>
<accession>A0A7J9PS89</accession>
<organism evidence="2 3">
    <name type="scientific">Methanococcus maripaludis</name>
    <name type="common">Methanococcus deltae</name>
    <dbReference type="NCBI Taxonomy" id="39152"/>
    <lineage>
        <taxon>Archaea</taxon>
        <taxon>Methanobacteriati</taxon>
        <taxon>Methanobacteriota</taxon>
        <taxon>Methanomada group</taxon>
        <taxon>Methanococci</taxon>
        <taxon>Methanococcales</taxon>
        <taxon>Methanococcaceae</taxon>
        <taxon>Methanococcus</taxon>
    </lineage>
</organism>
<dbReference type="Proteomes" id="UP000571751">
    <property type="component" value="Unassembled WGS sequence"/>
</dbReference>
<dbReference type="AlphaFoldDB" id="A0A7J9PS89"/>
<evidence type="ECO:0000259" key="1">
    <source>
        <dbReference type="Pfam" id="PF01047"/>
    </source>
</evidence>
<comment type="caution">
    <text evidence="2">The sequence shown here is derived from an EMBL/GenBank/DDBJ whole genome shotgun (WGS) entry which is preliminary data.</text>
</comment>
<keyword evidence="2" id="KW-0238">DNA-binding</keyword>
<dbReference type="InterPro" id="IPR000835">
    <property type="entry name" value="HTH_MarR-typ"/>
</dbReference>
<evidence type="ECO:0000313" key="2">
    <source>
        <dbReference type="EMBL" id="MBA2868862.1"/>
    </source>
</evidence>
<gene>
    <name evidence="2" type="ORF">HNP95_001041</name>
</gene>
<proteinExistence type="predicted"/>
<reference evidence="2 3" key="1">
    <citation type="submission" date="2020-07" db="EMBL/GenBank/DDBJ databases">
        <title>Genomic Encyclopedia of Type Strains, Phase IV (KMG-V): Genome sequencing to study the core and pangenomes of soil and plant-associated prokaryotes.</title>
        <authorList>
            <person name="Whitman W."/>
        </authorList>
    </citation>
    <scope>NUCLEOTIDE SEQUENCE [LARGE SCALE GENOMIC DNA]</scope>
    <source>
        <strain evidence="2 3">C14</strain>
    </source>
</reference>
<feature type="domain" description="HTH marR-type" evidence="1">
    <location>
        <begin position="13"/>
        <end position="60"/>
    </location>
</feature>
<sequence>MIFKVLAKKFVREILEMLENVDEMYFSEIMNKLNTHQGTVERVIGELVDYNLLSKREDEEGKN</sequence>
<name>A0A7J9PS89_METMI</name>
<dbReference type="InterPro" id="IPR036388">
    <property type="entry name" value="WH-like_DNA-bd_sf"/>
</dbReference>
<dbReference type="GO" id="GO:0003700">
    <property type="term" value="F:DNA-binding transcription factor activity"/>
    <property type="evidence" value="ECO:0007669"/>
    <property type="project" value="InterPro"/>
</dbReference>